<feature type="chain" id="PRO_5022213857" description="YtxH-like protein" evidence="2">
    <location>
        <begin position="21"/>
        <end position="89"/>
    </location>
</feature>
<dbReference type="KEGG" id="knv:Pan216_17740"/>
<gene>
    <name evidence="3" type="ORF">Pan216_17740</name>
</gene>
<dbReference type="EMBL" id="CP036279">
    <property type="protein sequence ID" value="QDU60921.1"/>
    <property type="molecule type" value="Genomic_DNA"/>
</dbReference>
<feature type="region of interest" description="Disordered" evidence="1">
    <location>
        <begin position="65"/>
        <end position="89"/>
    </location>
</feature>
<dbReference type="Pfam" id="PF17195">
    <property type="entry name" value="DUF5132"/>
    <property type="match status" value="1"/>
</dbReference>
<feature type="signal peptide" evidence="2">
    <location>
        <begin position="1"/>
        <end position="20"/>
    </location>
</feature>
<feature type="compositionally biased region" description="Basic and acidic residues" evidence="1">
    <location>
        <begin position="67"/>
        <end position="80"/>
    </location>
</feature>
<evidence type="ECO:0008006" key="5">
    <source>
        <dbReference type="Google" id="ProtNLM"/>
    </source>
</evidence>
<protein>
    <recommendedName>
        <fullName evidence="5">YtxH-like protein</fullName>
    </recommendedName>
</protein>
<dbReference type="RefSeq" id="WP_145257504.1">
    <property type="nucleotide sequence ID" value="NZ_CP036279.1"/>
</dbReference>
<dbReference type="AlphaFoldDB" id="A0A518B1R8"/>
<evidence type="ECO:0000313" key="3">
    <source>
        <dbReference type="EMBL" id="QDU60921.1"/>
    </source>
</evidence>
<keyword evidence="4" id="KW-1185">Reference proteome</keyword>
<accession>A0A518B1R8</accession>
<sequence precursor="true">MLPLKFLLSPPAMFALGAVAANVFKSEGIKQSVRTALRGTIKGGLVLKDQIEAIADNVREELEDVTAEAKAELDSSKDSESTGSPNPGV</sequence>
<evidence type="ECO:0000256" key="2">
    <source>
        <dbReference type="SAM" id="SignalP"/>
    </source>
</evidence>
<dbReference type="InterPro" id="IPR033456">
    <property type="entry name" value="DUF5132"/>
</dbReference>
<dbReference type="OrthoDB" id="9748232at2"/>
<name>A0A518B1R8_9BACT</name>
<evidence type="ECO:0000313" key="4">
    <source>
        <dbReference type="Proteomes" id="UP000317093"/>
    </source>
</evidence>
<keyword evidence="2" id="KW-0732">Signal</keyword>
<dbReference type="Proteomes" id="UP000317093">
    <property type="component" value="Chromosome"/>
</dbReference>
<evidence type="ECO:0000256" key="1">
    <source>
        <dbReference type="SAM" id="MobiDB-lite"/>
    </source>
</evidence>
<organism evidence="3 4">
    <name type="scientific">Kolteria novifilia</name>
    <dbReference type="NCBI Taxonomy" id="2527975"/>
    <lineage>
        <taxon>Bacteria</taxon>
        <taxon>Pseudomonadati</taxon>
        <taxon>Planctomycetota</taxon>
        <taxon>Planctomycetia</taxon>
        <taxon>Kolteriales</taxon>
        <taxon>Kolteriaceae</taxon>
        <taxon>Kolteria</taxon>
    </lineage>
</organism>
<proteinExistence type="predicted"/>
<reference evidence="3 4" key="1">
    <citation type="submission" date="2019-02" db="EMBL/GenBank/DDBJ databases">
        <title>Deep-cultivation of Planctomycetes and their phenomic and genomic characterization uncovers novel biology.</title>
        <authorList>
            <person name="Wiegand S."/>
            <person name="Jogler M."/>
            <person name="Boedeker C."/>
            <person name="Pinto D."/>
            <person name="Vollmers J."/>
            <person name="Rivas-Marin E."/>
            <person name="Kohn T."/>
            <person name="Peeters S.H."/>
            <person name="Heuer A."/>
            <person name="Rast P."/>
            <person name="Oberbeckmann S."/>
            <person name="Bunk B."/>
            <person name="Jeske O."/>
            <person name="Meyerdierks A."/>
            <person name="Storesund J.E."/>
            <person name="Kallscheuer N."/>
            <person name="Luecker S."/>
            <person name="Lage O.M."/>
            <person name="Pohl T."/>
            <person name="Merkel B.J."/>
            <person name="Hornburger P."/>
            <person name="Mueller R.-W."/>
            <person name="Bruemmer F."/>
            <person name="Labrenz M."/>
            <person name="Spormann A.M."/>
            <person name="Op den Camp H."/>
            <person name="Overmann J."/>
            <person name="Amann R."/>
            <person name="Jetten M.S.M."/>
            <person name="Mascher T."/>
            <person name="Medema M.H."/>
            <person name="Devos D.P."/>
            <person name="Kaster A.-K."/>
            <person name="Ovreas L."/>
            <person name="Rohde M."/>
            <person name="Galperin M.Y."/>
            <person name="Jogler C."/>
        </authorList>
    </citation>
    <scope>NUCLEOTIDE SEQUENCE [LARGE SCALE GENOMIC DNA]</scope>
    <source>
        <strain evidence="3 4">Pan216</strain>
    </source>
</reference>